<feature type="transmembrane region" description="Helical" evidence="7">
    <location>
        <begin position="119"/>
        <end position="137"/>
    </location>
</feature>
<dbReference type="Pfam" id="PF02653">
    <property type="entry name" value="BPD_transp_2"/>
    <property type="match status" value="1"/>
</dbReference>
<dbReference type="AlphaFoldDB" id="A0A4R7J9K3"/>
<dbReference type="PANTHER" id="PTHR47089:SF1">
    <property type="entry name" value="GUANOSINE ABC TRANSPORTER PERMEASE PROTEIN NUPP"/>
    <property type="match status" value="1"/>
</dbReference>
<dbReference type="PANTHER" id="PTHR47089">
    <property type="entry name" value="ABC TRANSPORTER, PERMEASE PROTEIN"/>
    <property type="match status" value="1"/>
</dbReference>
<keyword evidence="2" id="KW-1003">Cell membrane</keyword>
<dbReference type="CDD" id="cd06580">
    <property type="entry name" value="TM_PBP1_transp_TpRbsC_like"/>
    <property type="match status" value="1"/>
</dbReference>
<accession>A0A4R7J9K3</accession>
<comment type="caution">
    <text evidence="8">The sequence shown here is derived from an EMBL/GenBank/DDBJ whole genome shotgun (WGS) entry which is preliminary data.</text>
</comment>
<evidence type="ECO:0000313" key="8">
    <source>
        <dbReference type="EMBL" id="TDT33576.1"/>
    </source>
</evidence>
<dbReference type="GO" id="GO:0005886">
    <property type="term" value="C:plasma membrane"/>
    <property type="evidence" value="ECO:0007669"/>
    <property type="project" value="UniProtKB-SubCell"/>
</dbReference>
<keyword evidence="5 7" id="KW-0472">Membrane</keyword>
<dbReference type="InterPro" id="IPR001851">
    <property type="entry name" value="ABC_transp_permease"/>
</dbReference>
<dbReference type="RefSeq" id="WP_166649149.1">
    <property type="nucleotide sequence ID" value="NZ_CP171129.1"/>
</dbReference>
<proteinExistence type="predicted"/>
<evidence type="ECO:0000256" key="7">
    <source>
        <dbReference type="SAM" id="Phobius"/>
    </source>
</evidence>
<feature type="transmembrane region" description="Helical" evidence="7">
    <location>
        <begin position="143"/>
        <end position="163"/>
    </location>
</feature>
<evidence type="ECO:0000256" key="1">
    <source>
        <dbReference type="ARBA" id="ARBA00004651"/>
    </source>
</evidence>
<evidence type="ECO:0000256" key="2">
    <source>
        <dbReference type="ARBA" id="ARBA00022475"/>
    </source>
</evidence>
<sequence length="377" mass="38452">MKPDLSSKKAPPSEDDHLGSANRVDTYAQRLLLILRRPAVESILLPIAAIVLALLVGAVLLSLQSVPVVDAYRQVVRGAFGTPRALTSTATTAVPLILIGLGVALAYRAGLITIGAEGQFLVGAVSSVAVVTAPGVAQSLPGPALVVLGLVVAGVSGATWSILSAWLNIQFGASVVITSLLLNYVAQAIVAWSIRVGIPDPAAYTPQSRPIGAAELPSFPGTNLHLGALIAVLAVLVVAAALARGRLGLRIDVMGSSPEVLQTQEISTRRYAVLVLGLAGLLAGIAGFVEVAGVSGRIAGGFSGAVGFTAIMVALLGRLHPIGVLLAGTLMAALSVGFASASRSERIPTTTVDILQSLVILFFVIGSAVLEQRKAGR</sequence>
<keyword evidence="3 7" id="KW-0812">Transmembrane</keyword>
<feature type="region of interest" description="Disordered" evidence="6">
    <location>
        <begin position="1"/>
        <end position="20"/>
    </location>
</feature>
<feature type="compositionally biased region" description="Basic and acidic residues" evidence="6">
    <location>
        <begin position="1"/>
        <end position="18"/>
    </location>
</feature>
<feature type="transmembrane region" description="Helical" evidence="7">
    <location>
        <begin position="175"/>
        <end position="194"/>
    </location>
</feature>
<keyword evidence="8" id="KW-0813">Transport</keyword>
<feature type="transmembrane region" description="Helical" evidence="7">
    <location>
        <begin position="324"/>
        <end position="342"/>
    </location>
</feature>
<feature type="transmembrane region" description="Helical" evidence="7">
    <location>
        <begin position="298"/>
        <end position="317"/>
    </location>
</feature>
<evidence type="ECO:0000256" key="4">
    <source>
        <dbReference type="ARBA" id="ARBA00022989"/>
    </source>
</evidence>
<feature type="transmembrane region" description="Helical" evidence="7">
    <location>
        <begin position="224"/>
        <end position="243"/>
    </location>
</feature>
<feature type="transmembrane region" description="Helical" evidence="7">
    <location>
        <begin position="85"/>
        <end position="107"/>
    </location>
</feature>
<protein>
    <submittedName>
        <fullName evidence="8">Simple sugar transport system permease protein</fullName>
    </submittedName>
</protein>
<feature type="transmembrane region" description="Helical" evidence="7">
    <location>
        <begin position="43"/>
        <end position="65"/>
    </location>
</feature>
<dbReference type="GO" id="GO:0022857">
    <property type="term" value="F:transmembrane transporter activity"/>
    <property type="evidence" value="ECO:0007669"/>
    <property type="project" value="InterPro"/>
</dbReference>
<feature type="transmembrane region" description="Helical" evidence="7">
    <location>
        <begin position="271"/>
        <end position="292"/>
    </location>
</feature>
<evidence type="ECO:0000256" key="3">
    <source>
        <dbReference type="ARBA" id="ARBA00022692"/>
    </source>
</evidence>
<evidence type="ECO:0000313" key="9">
    <source>
        <dbReference type="Proteomes" id="UP000295371"/>
    </source>
</evidence>
<organism evidence="8 9">
    <name type="scientific">Naumannella halotolerans</name>
    <dbReference type="NCBI Taxonomy" id="993414"/>
    <lineage>
        <taxon>Bacteria</taxon>
        <taxon>Bacillati</taxon>
        <taxon>Actinomycetota</taxon>
        <taxon>Actinomycetes</taxon>
        <taxon>Propionibacteriales</taxon>
        <taxon>Propionibacteriaceae</taxon>
        <taxon>Naumannella</taxon>
    </lineage>
</organism>
<keyword evidence="4 7" id="KW-1133">Transmembrane helix</keyword>
<keyword evidence="9" id="KW-1185">Reference proteome</keyword>
<evidence type="ECO:0000256" key="6">
    <source>
        <dbReference type="SAM" id="MobiDB-lite"/>
    </source>
</evidence>
<feature type="transmembrane region" description="Helical" evidence="7">
    <location>
        <begin position="354"/>
        <end position="370"/>
    </location>
</feature>
<dbReference type="EMBL" id="SOAW01000001">
    <property type="protein sequence ID" value="TDT33576.1"/>
    <property type="molecule type" value="Genomic_DNA"/>
</dbReference>
<name>A0A4R7J9K3_9ACTN</name>
<evidence type="ECO:0000256" key="5">
    <source>
        <dbReference type="ARBA" id="ARBA00023136"/>
    </source>
</evidence>
<comment type="subcellular location">
    <subcellularLocation>
        <location evidence="1">Cell membrane</location>
        <topology evidence="1">Multi-pass membrane protein</topology>
    </subcellularLocation>
</comment>
<gene>
    <name evidence="8" type="ORF">CLV29_1198</name>
</gene>
<dbReference type="Proteomes" id="UP000295371">
    <property type="component" value="Unassembled WGS sequence"/>
</dbReference>
<reference evidence="8 9" key="1">
    <citation type="submission" date="2019-03" db="EMBL/GenBank/DDBJ databases">
        <title>Genomic Encyclopedia of Archaeal and Bacterial Type Strains, Phase II (KMG-II): from individual species to whole genera.</title>
        <authorList>
            <person name="Goeker M."/>
        </authorList>
    </citation>
    <scope>NUCLEOTIDE SEQUENCE [LARGE SCALE GENOMIC DNA]</scope>
    <source>
        <strain evidence="8 9">DSM 24323</strain>
    </source>
</reference>
<keyword evidence="8" id="KW-0762">Sugar transport</keyword>